<gene>
    <name evidence="2" type="ORF">FJM65_18745</name>
</gene>
<organism evidence="2 3">
    <name type="scientific">Pontibacter mangrovi</name>
    <dbReference type="NCBI Taxonomy" id="2589816"/>
    <lineage>
        <taxon>Bacteria</taxon>
        <taxon>Pseudomonadati</taxon>
        <taxon>Bacteroidota</taxon>
        <taxon>Cytophagia</taxon>
        <taxon>Cytophagales</taxon>
        <taxon>Hymenobacteraceae</taxon>
        <taxon>Pontibacter</taxon>
    </lineage>
</organism>
<dbReference type="InterPro" id="IPR036779">
    <property type="entry name" value="LysM_dom_sf"/>
</dbReference>
<dbReference type="OrthoDB" id="2149800at2"/>
<dbReference type="SMART" id="SM00257">
    <property type="entry name" value="LysM"/>
    <property type="match status" value="2"/>
</dbReference>
<dbReference type="InterPro" id="IPR036908">
    <property type="entry name" value="RlpA-like_sf"/>
</dbReference>
<feature type="domain" description="LysM" evidence="1">
    <location>
        <begin position="16"/>
        <end position="59"/>
    </location>
</feature>
<dbReference type="SUPFAM" id="SSF54106">
    <property type="entry name" value="LysM domain"/>
    <property type="match status" value="2"/>
</dbReference>
<comment type="caution">
    <text evidence="2">The sequence shown here is derived from an EMBL/GenBank/DDBJ whole genome shotgun (WGS) entry which is preliminary data.</text>
</comment>
<protein>
    <submittedName>
        <fullName evidence="2">LysM peptidoglycan-binding domain-containing protein</fullName>
    </submittedName>
</protein>
<evidence type="ECO:0000313" key="3">
    <source>
        <dbReference type="Proteomes" id="UP000316727"/>
    </source>
</evidence>
<dbReference type="PROSITE" id="PS51782">
    <property type="entry name" value="LYSM"/>
    <property type="match status" value="2"/>
</dbReference>
<dbReference type="Proteomes" id="UP000316727">
    <property type="component" value="Unassembled WGS sequence"/>
</dbReference>
<proteinExistence type="predicted"/>
<dbReference type="AlphaFoldDB" id="A0A501VXL9"/>
<accession>A0A501VXL9</accession>
<evidence type="ECO:0000259" key="1">
    <source>
        <dbReference type="PROSITE" id="PS51782"/>
    </source>
</evidence>
<keyword evidence="3" id="KW-1185">Reference proteome</keyword>
<dbReference type="PANTHER" id="PTHR33734">
    <property type="entry name" value="LYSM DOMAIN-CONTAINING GPI-ANCHORED PROTEIN 2"/>
    <property type="match status" value="1"/>
</dbReference>
<feature type="domain" description="LysM" evidence="1">
    <location>
        <begin position="91"/>
        <end position="134"/>
    </location>
</feature>
<reference evidence="2 3" key="1">
    <citation type="submission" date="2019-06" db="EMBL/GenBank/DDBJ databases">
        <title>A novel bacterium of genus Pontibacter, isolated from marine sediment.</title>
        <authorList>
            <person name="Huang H."/>
            <person name="Mo K."/>
            <person name="Hu Y."/>
        </authorList>
    </citation>
    <scope>NUCLEOTIDE SEQUENCE [LARGE SCALE GENOMIC DNA]</scope>
    <source>
        <strain evidence="2 3">HB172049</strain>
    </source>
</reference>
<dbReference type="Pfam" id="PF01476">
    <property type="entry name" value="LysM"/>
    <property type="match status" value="2"/>
</dbReference>
<sequence>MPDSVGVTRKSGKLFVQHKVEPKETLYALSRKYGVPVAKIVEANPSVQTTIKIGEIVLIPRGYVSTAATAVSNAAPAASNRTYTVNSIGNKMHTVAPQQTLYSVSRMYNVSVENLKFWNKLQGNTIEIGQQLIVGTGEPAPTQKPVYVPEPDDEMAKASGDNAVASAAPAEPTPITPTPVSTTINERAEVVLEEENTGDVVKKRIEAGLAEMIDPKTNDTNKYLALHRTAPVGTIMQVKNAMNGEVVYVRVIGKLPETGENDKIVVRLSKKAYQKLGAVDSRFRVELSYMP</sequence>
<name>A0A501VXL9_9BACT</name>
<dbReference type="GO" id="GO:0008932">
    <property type="term" value="F:lytic endotransglycosylase activity"/>
    <property type="evidence" value="ECO:0007669"/>
    <property type="project" value="TreeGrafter"/>
</dbReference>
<dbReference type="CDD" id="cd00118">
    <property type="entry name" value="LysM"/>
    <property type="match status" value="2"/>
</dbReference>
<dbReference type="PANTHER" id="PTHR33734:SF22">
    <property type="entry name" value="MEMBRANE-BOUND LYTIC MUREIN TRANSGLYCOSYLASE D"/>
    <property type="match status" value="1"/>
</dbReference>
<dbReference type="Gene3D" id="3.10.350.10">
    <property type="entry name" value="LysM domain"/>
    <property type="match status" value="2"/>
</dbReference>
<evidence type="ECO:0000313" key="2">
    <source>
        <dbReference type="EMBL" id="TPE42169.1"/>
    </source>
</evidence>
<dbReference type="InterPro" id="IPR018392">
    <property type="entry name" value="LysM"/>
</dbReference>
<dbReference type="Gene3D" id="2.40.40.10">
    <property type="entry name" value="RlpA-like domain"/>
    <property type="match status" value="1"/>
</dbReference>
<dbReference type="EMBL" id="VFRQ01000014">
    <property type="protein sequence ID" value="TPE42169.1"/>
    <property type="molecule type" value="Genomic_DNA"/>
</dbReference>